<protein>
    <submittedName>
        <fullName evidence="1 3">Uncharacterized protein</fullName>
    </submittedName>
</protein>
<accession>A0A6G1GCP8</accession>
<dbReference type="AlphaFoldDB" id="A0A6G1GCP8"/>
<evidence type="ECO:0000313" key="1">
    <source>
        <dbReference type="EMBL" id="KAF1815686.1"/>
    </source>
</evidence>
<dbReference type="EMBL" id="ML975151">
    <property type="protein sequence ID" value="KAF1815686.1"/>
    <property type="molecule type" value="Genomic_DNA"/>
</dbReference>
<proteinExistence type="predicted"/>
<gene>
    <name evidence="1 3" type="ORF">P152DRAFT_193073</name>
</gene>
<reference evidence="3" key="2">
    <citation type="submission" date="2020-04" db="EMBL/GenBank/DDBJ databases">
        <authorList>
            <consortium name="NCBI Genome Project"/>
        </authorList>
    </citation>
    <scope>NUCLEOTIDE SEQUENCE</scope>
    <source>
        <strain evidence="3">CBS 781.70</strain>
    </source>
</reference>
<name>A0A6G1GCP8_9PEZI</name>
<reference evidence="1 3" key="1">
    <citation type="submission" date="2020-01" db="EMBL/GenBank/DDBJ databases">
        <authorList>
            <consortium name="DOE Joint Genome Institute"/>
            <person name="Haridas S."/>
            <person name="Albert R."/>
            <person name="Binder M."/>
            <person name="Bloem J."/>
            <person name="Labutti K."/>
            <person name="Salamov A."/>
            <person name="Andreopoulos B."/>
            <person name="Baker S.E."/>
            <person name="Barry K."/>
            <person name="Bills G."/>
            <person name="Bluhm B.H."/>
            <person name="Cannon C."/>
            <person name="Castanera R."/>
            <person name="Culley D.E."/>
            <person name="Daum C."/>
            <person name="Ezra D."/>
            <person name="Gonzalez J.B."/>
            <person name="Henrissat B."/>
            <person name="Kuo A."/>
            <person name="Liang C."/>
            <person name="Lipzen A."/>
            <person name="Lutzoni F."/>
            <person name="Magnuson J."/>
            <person name="Mondo S."/>
            <person name="Nolan M."/>
            <person name="Ohm R."/>
            <person name="Pangilinan J."/>
            <person name="Park H.-J."/>
            <person name="Ramirez L."/>
            <person name="Alfaro M."/>
            <person name="Sun H."/>
            <person name="Tritt A."/>
            <person name="Yoshinaga Y."/>
            <person name="Zwiers L.-H."/>
            <person name="Turgeon B.G."/>
            <person name="Goodwin S.B."/>
            <person name="Spatafora J.W."/>
            <person name="Crous P.W."/>
            <person name="Grigoriev I.V."/>
        </authorList>
    </citation>
    <scope>NUCLEOTIDE SEQUENCE</scope>
    <source>
        <strain evidence="1 3">CBS 781.70</strain>
    </source>
</reference>
<organism evidence="1">
    <name type="scientific">Eremomyces bilateralis CBS 781.70</name>
    <dbReference type="NCBI Taxonomy" id="1392243"/>
    <lineage>
        <taxon>Eukaryota</taxon>
        <taxon>Fungi</taxon>
        <taxon>Dikarya</taxon>
        <taxon>Ascomycota</taxon>
        <taxon>Pezizomycotina</taxon>
        <taxon>Dothideomycetes</taxon>
        <taxon>Dothideomycetes incertae sedis</taxon>
        <taxon>Eremomycetales</taxon>
        <taxon>Eremomycetaceae</taxon>
        <taxon>Eremomyces</taxon>
    </lineage>
</organism>
<dbReference type="GeneID" id="54414845"/>
<keyword evidence="2" id="KW-1185">Reference proteome</keyword>
<sequence>MASTAGTGLDGFPCCKYMYFHVIVPNVIVPVLMVKRAFDCIYTQRVMSWALNMFTLALQHESCAAHQLQLSPSSHPVSRHAIFIRHDNDYSAWSSMESRATVTSPPESDTPTSRIASISQLVFREASILLHIDESYPSTPYPGGQRHGLS</sequence>
<dbReference type="Proteomes" id="UP000504638">
    <property type="component" value="Unplaced"/>
</dbReference>
<evidence type="ECO:0000313" key="3">
    <source>
        <dbReference type="RefSeq" id="XP_033537317.1"/>
    </source>
</evidence>
<dbReference type="RefSeq" id="XP_033537317.1">
    <property type="nucleotide sequence ID" value="XM_033674275.1"/>
</dbReference>
<reference evidence="3" key="3">
    <citation type="submission" date="2025-04" db="UniProtKB">
        <authorList>
            <consortium name="RefSeq"/>
        </authorList>
    </citation>
    <scope>IDENTIFICATION</scope>
    <source>
        <strain evidence="3">CBS 781.70</strain>
    </source>
</reference>
<evidence type="ECO:0000313" key="2">
    <source>
        <dbReference type="Proteomes" id="UP000504638"/>
    </source>
</evidence>